<feature type="domain" description="Methyltransferase FkbM" evidence="1">
    <location>
        <begin position="51"/>
        <end position="238"/>
    </location>
</feature>
<dbReference type="RefSeq" id="WP_141633457.1">
    <property type="nucleotide sequence ID" value="NZ_VIGB01000003.1"/>
</dbReference>
<dbReference type="EMBL" id="VIGB01000003">
    <property type="protein sequence ID" value="TQF02767.1"/>
    <property type="molecule type" value="Genomic_DNA"/>
</dbReference>
<organism evidence="2 3">
    <name type="scientific">Kitasatospora acidiphila</name>
    <dbReference type="NCBI Taxonomy" id="2567942"/>
    <lineage>
        <taxon>Bacteria</taxon>
        <taxon>Bacillati</taxon>
        <taxon>Actinomycetota</taxon>
        <taxon>Actinomycetes</taxon>
        <taxon>Kitasatosporales</taxon>
        <taxon>Streptomycetaceae</taxon>
        <taxon>Kitasatospora</taxon>
    </lineage>
</organism>
<evidence type="ECO:0000313" key="3">
    <source>
        <dbReference type="Proteomes" id="UP000319103"/>
    </source>
</evidence>
<dbReference type="NCBIfam" id="TIGR01444">
    <property type="entry name" value="fkbM_fam"/>
    <property type="match status" value="1"/>
</dbReference>
<evidence type="ECO:0000259" key="1">
    <source>
        <dbReference type="Pfam" id="PF05050"/>
    </source>
</evidence>
<proteinExistence type="predicted"/>
<dbReference type="InterPro" id="IPR052514">
    <property type="entry name" value="SAM-dependent_MTase"/>
</dbReference>
<accession>A0A540W1D1</accession>
<dbReference type="InterPro" id="IPR029063">
    <property type="entry name" value="SAM-dependent_MTases_sf"/>
</dbReference>
<keyword evidence="3" id="KW-1185">Reference proteome</keyword>
<dbReference type="Proteomes" id="UP000319103">
    <property type="component" value="Unassembled WGS sequence"/>
</dbReference>
<keyword evidence="2" id="KW-0489">Methyltransferase</keyword>
<dbReference type="OrthoDB" id="424472at2"/>
<keyword evidence="2" id="KW-0808">Transferase</keyword>
<evidence type="ECO:0000313" key="2">
    <source>
        <dbReference type="EMBL" id="TQF02767.1"/>
    </source>
</evidence>
<dbReference type="AlphaFoldDB" id="A0A540W1D1"/>
<comment type="caution">
    <text evidence="2">The sequence shown here is derived from an EMBL/GenBank/DDBJ whole genome shotgun (WGS) entry which is preliminary data.</text>
</comment>
<dbReference type="PANTHER" id="PTHR34203:SF15">
    <property type="entry name" value="SLL1173 PROTEIN"/>
    <property type="match status" value="1"/>
</dbReference>
<dbReference type="GO" id="GO:0032259">
    <property type="term" value="P:methylation"/>
    <property type="evidence" value="ECO:0007669"/>
    <property type="project" value="UniProtKB-KW"/>
</dbReference>
<dbReference type="SUPFAM" id="SSF53335">
    <property type="entry name" value="S-adenosyl-L-methionine-dependent methyltransferases"/>
    <property type="match status" value="1"/>
</dbReference>
<dbReference type="Pfam" id="PF05050">
    <property type="entry name" value="Methyltransf_21"/>
    <property type="match status" value="1"/>
</dbReference>
<sequence length="265" mass="29454">MALTRKFLPNGKSIAGISRSETDYLYKEIFEDRAYVLDGAAPLPAEPVIFDVGANIGIFSLFAVQQWPGARVFAFEPVPQVFEALQQNLGASAGVTLHNMALGNEAETREIVYYPNYTMMSGFGADAQADRAVVEQYVRNTTEELANGELKAAVLENLDSTLDGRFEQQLISVEVRRVTDMMARHGLDRIDLLKIDVEGFELQVLQGIEEGAWPSIGSAVVEVSDRDGELAVIDGLFKSHGMRTEVRQVSEYRETDLYILFAERH</sequence>
<dbReference type="PANTHER" id="PTHR34203">
    <property type="entry name" value="METHYLTRANSFERASE, FKBM FAMILY PROTEIN"/>
    <property type="match status" value="1"/>
</dbReference>
<dbReference type="GO" id="GO:0008168">
    <property type="term" value="F:methyltransferase activity"/>
    <property type="evidence" value="ECO:0007669"/>
    <property type="project" value="UniProtKB-KW"/>
</dbReference>
<name>A0A540W1D1_9ACTN</name>
<reference evidence="2 3" key="1">
    <citation type="submission" date="2019-06" db="EMBL/GenBank/DDBJ databases">
        <title>Description of Kitasatospora acidophila sp. nov. isolated from pine grove soil, and reclassification of Streptomyces novaecaesareae to Kitasatospora novaeceasareae comb. nov.</title>
        <authorList>
            <person name="Kim M.J."/>
        </authorList>
    </citation>
    <scope>NUCLEOTIDE SEQUENCE [LARGE SCALE GENOMIC DNA]</scope>
    <source>
        <strain evidence="2 3">MMS16-CNU292</strain>
    </source>
</reference>
<gene>
    <name evidence="2" type="ORF">E6W39_11460</name>
</gene>
<dbReference type="Gene3D" id="3.40.50.150">
    <property type="entry name" value="Vaccinia Virus protein VP39"/>
    <property type="match status" value="1"/>
</dbReference>
<protein>
    <submittedName>
        <fullName evidence="2">FkbM family methyltransferase</fullName>
    </submittedName>
</protein>
<dbReference type="InterPro" id="IPR006342">
    <property type="entry name" value="FkbM_mtfrase"/>
</dbReference>